<keyword evidence="2" id="KW-1185">Reference proteome</keyword>
<organism evidence="1 2">
    <name type="scientific">Pseudoxanthomonas composti</name>
    <dbReference type="NCBI Taxonomy" id="2137479"/>
    <lineage>
        <taxon>Bacteria</taxon>
        <taxon>Pseudomonadati</taxon>
        <taxon>Pseudomonadota</taxon>
        <taxon>Gammaproteobacteria</taxon>
        <taxon>Lysobacterales</taxon>
        <taxon>Lysobacteraceae</taxon>
        <taxon>Pseudoxanthomonas</taxon>
    </lineage>
</organism>
<evidence type="ECO:0000313" key="1">
    <source>
        <dbReference type="EMBL" id="RXQ98927.1"/>
    </source>
</evidence>
<dbReference type="OrthoDB" id="5985213at2"/>
<evidence type="ECO:0000313" key="2">
    <source>
        <dbReference type="Proteomes" id="UP000289784"/>
    </source>
</evidence>
<reference evidence="1 2" key="1">
    <citation type="submission" date="2019-01" db="EMBL/GenBank/DDBJ databases">
        <title>Pseudoxanthomonas composti sp. nov., isolated from compost.</title>
        <authorList>
            <person name="Yang G."/>
        </authorList>
    </citation>
    <scope>NUCLEOTIDE SEQUENCE [LARGE SCALE GENOMIC DNA]</scope>
    <source>
        <strain evidence="1 2">GSS15</strain>
    </source>
</reference>
<sequence length="99" mass="11611">MDSGITAATSPHAIVVDVERELGFWRNVYAAQEHAYSFQASQPTLKFAYDAYLLNPHTPLEGLWTDLEQRYAQLPDHERLRWPQAEQVIRDVWNRIMLR</sequence>
<protein>
    <submittedName>
        <fullName evidence="1">Uncharacterized protein</fullName>
    </submittedName>
</protein>
<comment type="caution">
    <text evidence="1">The sequence shown here is derived from an EMBL/GenBank/DDBJ whole genome shotgun (WGS) entry which is preliminary data.</text>
</comment>
<proteinExistence type="predicted"/>
<name>A0A4Q1JQS0_9GAMM</name>
<dbReference type="Proteomes" id="UP000289784">
    <property type="component" value="Unassembled WGS sequence"/>
</dbReference>
<dbReference type="EMBL" id="SAWZ01000017">
    <property type="protein sequence ID" value="RXQ98927.1"/>
    <property type="molecule type" value="Genomic_DNA"/>
</dbReference>
<gene>
    <name evidence="1" type="ORF">EPA99_18315</name>
</gene>
<dbReference type="AlphaFoldDB" id="A0A4Q1JQS0"/>
<accession>A0A4Q1JQS0</accession>
<dbReference type="RefSeq" id="WP_129472705.1">
    <property type="nucleotide sequence ID" value="NZ_SAWZ01000017.1"/>
</dbReference>